<dbReference type="Gene3D" id="1.50.10.20">
    <property type="match status" value="1"/>
</dbReference>
<keyword evidence="6 10" id="KW-0378">Hydrolase</keyword>
<dbReference type="InterPro" id="IPR005198">
    <property type="entry name" value="Glyco_hydro_76"/>
</dbReference>
<evidence type="ECO:0000256" key="11">
    <source>
        <dbReference type="SAM" id="MobiDB-lite"/>
    </source>
</evidence>
<feature type="signal peptide" evidence="13">
    <location>
        <begin position="1"/>
        <end position="24"/>
    </location>
</feature>
<feature type="transmembrane region" description="Helical" evidence="12">
    <location>
        <begin position="446"/>
        <end position="466"/>
    </location>
</feature>
<dbReference type="Proteomes" id="UP000235672">
    <property type="component" value="Unassembled WGS sequence"/>
</dbReference>
<comment type="catalytic activity">
    <reaction evidence="1 10">
        <text>Random hydrolysis of (1-&gt;6)-alpha-D-mannosidic linkages in unbranched (1-&gt;6)-mannans.</text>
        <dbReference type="EC" id="3.2.1.101"/>
    </reaction>
</comment>
<evidence type="ECO:0000256" key="4">
    <source>
        <dbReference type="ARBA" id="ARBA00012350"/>
    </source>
</evidence>
<evidence type="ECO:0000256" key="8">
    <source>
        <dbReference type="ARBA" id="ARBA00023180"/>
    </source>
</evidence>
<gene>
    <name evidence="14" type="ORF">NA56DRAFT_481300</name>
</gene>
<dbReference type="GO" id="GO:0009272">
    <property type="term" value="P:fungal-type cell wall biogenesis"/>
    <property type="evidence" value="ECO:0007669"/>
    <property type="project" value="TreeGrafter"/>
</dbReference>
<keyword evidence="9 10" id="KW-0326">Glycosidase</keyword>
<feature type="chain" id="PRO_5014329581" description="Mannan endo-1,6-alpha-mannosidase" evidence="13">
    <location>
        <begin position="25"/>
        <end position="473"/>
    </location>
</feature>
<evidence type="ECO:0000256" key="7">
    <source>
        <dbReference type="ARBA" id="ARBA00023136"/>
    </source>
</evidence>
<dbReference type="SUPFAM" id="SSF48208">
    <property type="entry name" value="Six-hairpin glycosidases"/>
    <property type="match status" value="1"/>
</dbReference>
<keyword evidence="12" id="KW-0812">Transmembrane</keyword>
<dbReference type="PANTHER" id="PTHR12145:SF36">
    <property type="entry name" value="MANNAN ENDO-1,6-ALPHA-MANNOSIDASE DCW1"/>
    <property type="match status" value="1"/>
</dbReference>
<dbReference type="InterPro" id="IPR008928">
    <property type="entry name" value="6-hairpin_glycosidase_sf"/>
</dbReference>
<evidence type="ECO:0000256" key="3">
    <source>
        <dbReference type="ARBA" id="ARBA00009699"/>
    </source>
</evidence>
<comment type="subcellular location">
    <subcellularLocation>
        <location evidence="2">Endomembrane system</location>
    </subcellularLocation>
</comment>
<evidence type="ECO:0000256" key="1">
    <source>
        <dbReference type="ARBA" id="ARBA00001452"/>
    </source>
</evidence>
<comment type="similarity">
    <text evidence="3 10">Belongs to the glycosyl hydrolase 76 family.</text>
</comment>
<accession>A0A2J6PF36</accession>
<evidence type="ECO:0000313" key="15">
    <source>
        <dbReference type="Proteomes" id="UP000235672"/>
    </source>
</evidence>
<name>A0A2J6PF36_9HELO</name>
<dbReference type="InterPro" id="IPR014480">
    <property type="entry name" value="Mannan-1_6-alpha_mannosidase"/>
</dbReference>
<keyword evidence="7 12" id="KW-0472">Membrane</keyword>
<evidence type="ECO:0000256" key="13">
    <source>
        <dbReference type="SAM" id="SignalP"/>
    </source>
</evidence>
<dbReference type="EC" id="3.2.1.101" evidence="4 10"/>
<keyword evidence="5 13" id="KW-0732">Signal</keyword>
<evidence type="ECO:0000313" key="14">
    <source>
        <dbReference type="EMBL" id="PMD12613.1"/>
    </source>
</evidence>
<dbReference type="STRING" id="1745343.A0A2J6PF36"/>
<keyword evidence="12" id="KW-1133">Transmembrane helix</keyword>
<reference evidence="14 15" key="1">
    <citation type="submission" date="2016-05" db="EMBL/GenBank/DDBJ databases">
        <title>A degradative enzymes factory behind the ericoid mycorrhizal symbiosis.</title>
        <authorList>
            <consortium name="DOE Joint Genome Institute"/>
            <person name="Martino E."/>
            <person name="Morin E."/>
            <person name="Grelet G."/>
            <person name="Kuo A."/>
            <person name="Kohler A."/>
            <person name="Daghino S."/>
            <person name="Barry K."/>
            <person name="Choi C."/>
            <person name="Cichocki N."/>
            <person name="Clum A."/>
            <person name="Copeland A."/>
            <person name="Hainaut M."/>
            <person name="Haridas S."/>
            <person name="Labutti K."/>
            <person name="Lindquist E."/>
            <person name="Lipzen A."/>
            <person name="Khouja H.-R."/>
            <person name="Murat C."/>
            <person name="Ohm R."/>
            <person name="Olson A."/>
            <person name="Spatafora J."/>
            <person name="Veneault-Fourrey C."/>
            <person name="Henrissat B."/>
            <person name="Grigoriev I."/>
            <person name="Martin F."/>
            <person name="Perotto S."/>
        </authorList>
    </citation>
    <scope>NUCLEOTIDE SEQUENCE [LARGE SCALE GENOMIC DNA]</scope>
    <source>
        <strain evidence="14 15">UAMH 7357</strain>
    </source>
</reference>
<dbReference type="GO" id="GO:0008496">
    <property type="term" value="F:mannan endo-1,6-alpha-mannosidase activity"/>
    <property type="evidence" value="ECO:0007669"/>
    <property type="project" value="UniProtKB-UniRule"/>
</dbReference>
<sequence>MAWLAIPRPLALLLATSLFGNARAVINLDLTSTESIIAAAGTIAYDMMTYYKGNLSGQTPGLLPGPPPNPQITNAGYFWWEAGAMFGSMIDYWYYTGDSTYNDVVSQGLLFQTGPDNDYLPQNQTNGMGNDDQGFWGMSAMTAAELGFPNPPANQPQWLALAQGVYNTQLPRFDNICGGGLHWQAYSVLNGYNYKNSIANGCFFNIASRLAVYTGNNSYAVNAESTWDWITNVGFIDPNYNVYDGASTTTNCTPVNKQEYSYNTAVWLLGAAHMYNYTNGSQIWHDRVDGLVTAAINNFFPNGIAYEKICEAVPSKCSIDMLSFKAYLTRWMAAATKQAPFIYDRVKAVLEKSATAAALQCNGSPADHPNGRMCGLSWSMGTTWDGTSGVGQQMAAMEVIQSNLIQQAKAPLTSNTGGTSKGNPTAGQGDTTNPGGVKPITTADRAGAGILTALVAAVVLSGLAWVSMPEKTS</sequence>
<proteinExistence type="inferred from homology"/>
<evidence type="ECO:0000256" key="10">
    <source>
        <dbReference type="PIRNR" id="PIRNR016302"/>
    </source>
</evidence>
<keyword evidence="15" id="KW-1185">Reference proteome</keyword>
<dbReference type="PANTHER" id="PTHR12145">
    <property type="entry name" value="MANNAN ENDO-1,6-ALPHA-MANNOSIDASE DCW1"/>
    <property type="match status" value="1"/>
</dbReference>
<evidence type="ECO:0000256" key="2">
    <source>
        <dbReference type="ARBA" id="ARBA00004308"/>
    </source>
</evidence>
<evidence type="ECO:0000256" key="12">
    <source>
        <dbReference type="SAM" id="Phobius"/>
    </source>
</evidence>
<evidence type="ECO:0000256" key="5">
    <source>
        <dbReference type="ARBA" id="ARBA00022729"/>
    </source>
</evidence>
<protein>
    <recommendedName>
        <fullName evidence="4 10">Mannan endo-1,6-alpha-mannosidase</fullName>
        <ecNumber evidence="4 10">3.2.1.101</ecNumber>
    </recommendedName>
</protein>
<dbReference type="EMBL" id="KZ613547">
    <property type="protein sequence ID" value="PMD12613.1"/>
    <property type="molecule type" value="Genomic_DNA"/>
</dbReference>
<feature type="region of interest" description="Disordered" evidence="11">
    <location>
        <begin position="411"/>
        <end position="440"/>
    </location>
</feature>
<feature type="compositionally biased region" description="Polar residues" evidence="11">
    <location>
        <begin position="411"/>
        <end position="434"/>
    </location>
</feature>
<dbReference type="GO" id="GO:0012505">
    <property type="term" value="C:endomembrane system"/>
    <property type="evidence" value="ECO:0007669"/>
    <property type="project" value="UniProtKB-SubCell"/>
</dbReference>
<dbReference type="OrthoDB" id="4187847at2759"/>
<dbReference type="PIRSF" id="PIRSF016302">
    <property type="entry name" value="Man_a_manosd"/>
    <property type="match status" value="1"/>
</dbReference>
<keyword evidence="8" id="KW-0325">Glycoprotein</keyword>
<dbReference type="GO" id="GO:0016052">
    <property type="term" value="P:carbohydrate catabolic process"/>
    <property type="evidence" value="ECO:0007669"/>
    <property type="project" value="InterPro"/>
</dbReference>
<dbReference type="AlphaFoldDB" id="A0A2J6PF36"/>
<dbReference type="Pfam" id="PF03663">
    <property type="entry name" value="Glyco_hydro_76"/>
    <property type="match status" value="1"/>
</dbReference>
<evidence type="ECO:0000256" key="9">
    <source>
        <dbReference type="ARBA" id="ARBA00023295"/>
    </source>
</evidence>
<organism evidence="14 15">
    <name type="scientific">Hyaloscypha hepaticicola</name>
    <dbReference type="NCBI Taxonomy" id="2082293"/>
    <lineage>
        <taxon>Eukaryota</taxon>
        <taxon>Fungi</taxon>
        <taxon>Dikarya</taxon>
        <taxon>Ascomycota</taxon>
        <taxon>Pezizomycotina</taxon>
        <taxon>Leotiomycetes</taxon>
        <taxon>Helotiales</taxon>
        <taxon>Hyaloscyphaceae</taxon>
        <taxon>Hyaloscypha</taxon>
    </lineage>
</organism>
<dbReference type="FunFam" id="1.50.10.20:FF:000006">
    <property type="entry name" value="Mannan endo-1,6-alpha-mannosidase"/>
    <property type="match status" value="1"/>
</dbReference>
<evidence type="ECO:0000256" key="6">
    <source>
        <dbReference type="ARBA" id="ARBA00022801"/>
    </source>
</evidence>